<dbReference type="Gene3D" id="1.10.510.10">
    <property type="entry name" value="Transferase(Phosphotransferase) domain 1"/>
    <property type="match status" value="1"/>
</dbReference>
<dbReference type="PANTHER" id="PTHR45647:SF56">
    <property type="entry name" value="U-BOX DOMAIN-CONTAINING PROTEIN 50-RELATED"/>
    <property type="match status" value="1"/>
</dbReference>
<keyword evidence="3" id="KW-0833">Ubl conjugation pathway</keyword>
<feature type="domain" description="Protein kinase" evidence="4">
    <location>
        <begin position="1"/>
        <end position="95"/>
    </location>
</feature>
<reference evidence="5" key="1">
    <citation type="submission" date="2022-10" db="EMBL/GenBank/DDBJ databases">
        <authorList>
            <person name="Hyden B.L."/>
            <person name="Feng K."/>
            <person name="Yates T."/>
            <person name="Jawdy S."/>
            <person name="Smart L.B."/>
            <person name="Muchero W."/>
        </authorList>
    </citation>
    <scope>NUCLEOTIDE SEQUENCE</scope>
    <source>
        <tissue evidence="5">Shoot tip</tissue>
    </source>
</reference>
<comment type="catalytic activity">
    <reaction evidence="1">
        <text>S-ubiquitinyl-[E2 ubiquitin-conjugating enzyme]-L-cysteine + [acceptor protein]-L-lysine = [E2 ubiquitin-conjugating enzyme]-L-cysteine + N(6)-ubiquitinyl-[acceptor protein]-L-lysine.</text>
        <dbReference type="EC" id="2.3.2.27"/>
    </reaction>
</comment>
<accession>A0ABQ9B076</accession>
<dbReference type="Proteomes" id="UP001141253">
    <property type="component" value="Chromosome 7"/>
</dbReference>
<protein>
    <recommendedName>
        <fullName evidence="2">RING-type E3 ubiquitin transferase</fullName>
        <ecNumber evidence="2">2.3.2.27</ecNumber>
    </recommendedName>
</protein>
<evidence type="ECO:0000256" key="3">
    <source>
        <dbReference type="ARBA" id="ARBA00022786"/>
    </source>
</evidence>
<dbReference type="InterPro" id="IPR051348">
    <property type="entry name" value="U-box_ubiquitin_ligases"/>
</dbReference>
<evidence type="ECO:0000256" key="2">
    <source>
        <dbReference type="ARBA" id="ARBA00012483"/>
    </source>
</evidence>
<dbReference type="PROSITE" id="PS50011">
    <property type="entry name" value="PROTEIN_KINASE_DOM"/>
    <property type="match status" value="1"/>
</dbReference>
<dbReference type="EMBL" id="JAPFFI010000014">
    <property type="protein sequence ID" value="KAJ6367247.1"/>
    <property type="molecule type" value="Genomic_DNA"/>
</dbReference>
<keyword evidence="6" id="KW-1185">Reference proteome</keyword>
<dbReference type="InterPro" id="IPR011009">
    <property type="entry name" value="Kinase-like_dom_sf"/>
</dbReference>
<evidence type="ECO:0000259" key="4">
    <source>
        <dbReference type="PROSITE" id="PS50011"/>
    </source>
</evidence>
<reference evidence="5" key="2">
    <citation type="journal article" date="2023" name="Int. J. Mol. Sci.">
        <title>De Novo Assembly and Annotation of 11 Diverse Shrub Willow (Salix) Genomes Reveals Novel Gene Organization in Sex-Linked Regions.</title>
        <authorList>
            <person name="Hyden B."/>
            <person name="Feng K."/>
            <person name="Yates T.B."/>
            <person name="Jawdy S."/>
            <person name="Cereghino C."/>
            <person name="Smart L.B."/>
            <person name="Muchero W."/>
        </authorList>
    </citation>
    <scope>NUCLEOTIDE SEQUENCE</scope>
    <source>
        <tissue evidence="5">Shoot tip</tissue>
    </source>
</reference>
<gene>
    <name evidence="5" type="ORF">OIU77_003585</name>
</gene>
<comment type="caution">
    <text evidence="5">The sequence shown here is derived from an EMBL/GenBank/DDBJ whole genome shotgun (WGS) entry which is preliminary data.</text>
</comment>
<proteinExistence type="predicted"/>
<dbReference type="InterPro" id="IPR000719">
    <property type="entry name" value="Prot_kinase_dom"/>
</dbReference>
<evidence type="ECO:0000313" key="5">
    <source>
        <dbReference type="EMBL" id="KAJ6367247.1"/>
    </source>
</evidence>
<dbReference type="EC" id="2.3.2.27" evidence="2"/>
<sequence length="95" mass="10626">MFSSSQIKRNRAFRWNDRIRVAHEICSGLSFLHLARPAQVHLTASNVLLDRNLVAKISETGLVEEAVATGQTTLLRVLDERAGKWPLDLASRSQS</sequence>
<evidence type="ECO:0000313" key="6">
    <source>
        <dbReference type="Proteomes" id="UP001141253"/>
    </source>
</evidence>
<organism evidence="5 6">
    <name type="scientific">Salix suchowensis</name>
    <dbReference type="NCBI Taxonomy" id="1278906"/>
    <lineage>
        <taxon>Eukaryota</taxon>
        <taxon>Viridiplantae</taxon>
        <taxon>Streptophyta</taxon>
        <taxon>Embryophyta</taxon>
        <taxon>Tracheophyta</taxon>
        <taxon>Spermatophyta</taxon>
        <taxon>Magnoliopsida</taxon>
        <taxon>eudicotyledons</taxon>
        <taxon>Gunneridae</taxon>
        <taxon>Pentapetalae</taxon>
        <taxon>rosids</taxon>
        <taxon>fabids</taxon>
        <taxon>Malpighiales</taxon>
        <taxon>Salicaceae</taxon>
        <taxon>Saliceae</taxon>
        <taxon>Salix</taxon>
    </lineage>
</organism>
<dbReference type="SUPFAM" id="SSF56112">
    <property type="entry name" value="Protein kinase-like (PK-like)"/>
    <property type="match status" value="1"/>
</dbReference>
<dbReference type="PANTHER" id="PTHR45647">
    <property type="entry name" value="OS02G0152300 PROTEIN"/>
    <property type="match status" value="1"/>
</dbReference>
<name>A0ABQ9B076_9ROSI</name>
<evidence type="ECO:0000256" key="1">
    <source>
        <dbReference type="ARBA" id="ARBA00000900"/>
    </source>
</evidence>
<dbReference type="InterPro" id="IPR001245">
    <property type="entry name" value="Ser-Thr/Tyr_kinase_cat_dom"/>
</dbReference>
<dbReference type="Pfam" id="PF07714">
    <property type="entry name" value="PK_Tyr_Ser-Thr"/>
    <property type="match status" value="1"/>
</dbReference>